<keyword evidence="3" id="KW-0731">Sigma factor</keyword>
<evidence type="ECO:0000256" key="1">
    <source>
        <dbReference type="ARBA" id="ARBA00010641"/>
    </source>
</evidence>
<protein>
    <submittedName>
        <fullName evidence="7">Sigma-70 family RNA polymerase sigma factor</fullName>
    </submittedName>
</protein>
<dbReference type="InterPro" id="IPR007627">
    <property type="entry name" value="RNA_pol_sigma70_r2"/>
</dbReference>
<accession>A0ABW8GIG1</accession>
<dbReference type="SUPFAM" id="SSF88659">
    <property type="entry name" value="Sigma3 and sigma4 domains of RNA polymerase sigma factors"/>
    <property type="match status" value="1"/>
</dbReference>
<evidence type="ECO:0000256" key="2">
    <source>
        <dbReference type="ARBA" id="ARBA00023015"/>
    </source>
</evidence>
<dbReference type="RefSeq" id="WP_400879081.1">
    <property type="nucleotide sequence ID" value="NZ_JBIWXY010000001.1"/>
</dbReference>
<gene>
    <name evidence="7" type="ORF">ACIKP9_02930</name>
</gene>
<reference evidence="7 8" key="1">
    <citation type="submission" date="2024-11" db="EMBL/GenBank/DDBJ databases">
        <authorList>
            <person name="Kaparullina E.N."/>
            <person name="Delegan Y.A."/>
            <person name="Doronina N.V."/>
        </authorList>
    </citation>
    <scope>NUCLEOTIDE SEQUENCE [LARGE SCALE GENOMIC DNA]</scope>
    <source>
        <strain evidence="7 8">7sh_L</strain>
    </source>
</reference>
<evidence type="ECO:0000259" key="5">
    <source>
        <dbReference type="Pfam" id="PF04542"/>
    </source>
</evidence>
<evidence type="ECO:0000313" key="7">
    <source>
        <dbReference type="EMBL" id="MFJ5445176.1"/>
    </source>
</evidence>
<evidence type="ECO:0000259" key="6">
    <source>
        <dbReference type="Pfam" id="PF08281"/>
    </source>
</evidence>
<dbReference type="CDD" id="cd06171">
    <property type="entry name" value="Sigma70_r4"/>
    <property type="match status" value="1"/>
</dbReference>
<dbReference type="Pfam" id="PF04542">
    <property type="entry name" value="Sigma70_r2"/>
    <property type="match status" value="1"/>
</dbReference>
<dbReference type="EMBL" id="JBIWXY010000001">
    <property type="protein sequence ID" value="MFJ5445176.1"/>
    <property type="molecule type" value="Genomic_DNA"/>
</dbReference>
<dbReference type="InterPro" id="IPR013324">
    <property type="entry name" value="RNA_pol_sigma_r3/r4-like"/>
</dbReference>
<sequence length="170" mass="18910">MKNPQALSLCAISQLYTEHHRWLVQWLYRHLGCPHHAADLAQDTFTRLLTARERLYIDEAKALLTVVAKGLVIDYFRKSALEQAFQEALSQLPEAVVPSPEAQALAMEAVVAVDSMLAQLPSKVRQAFLLSRIDGLSYGEIAEQLDVSVSSVQQYMIRAYGACYAAAFPT</sequence>
<keyword evidence="4" id="KW-0804">Transcription</keyword>
<evidence type="ECO:0000313" key="8">
    <source>
        <dbReference type="Proteomes" id="UP001617669"/>
    </source>
</evidence>
<dbReference type="Pfam" id="PF08281">
    <property type="entry name" value="Sigma70_r4_2"/>
    <property type="match status" value="1"/>
</dbReference>
<dbReference type="Gene3D" id="1.10.1740.10">
    <property type="match status" value="1"/>
</dbReference>
<feature type="domain" description="RNA polymerase sigma factor 70 region 4 type 2" evidence="6">
    <location>
        <begin position="112"/>
        <end position="162"/>
    </location>
</feature>
<keyword evidence="8" id="KW-1185">Reference proteome</keyword>
<dbReference type="PANTHER" id="PTHR43133">
    <property type="entry name" value="RNA POLYMERASE ECF-TYPE SIGMA FACTO"/>
    <property type="match status" value="1"/>
</dbReference>
<dbReference type="Proteomes" id="UP001617669">
    <property type="component" value="Unassembled WGS sequence"/>
</dbReference>
<dbReference type="NCBIfam" id="NF009180">
    <property type="entry name" value="PRK12528.1"/>
    <property type="match status" value="1"/>
</dbReference>
<name>A0ABW8GIG1_9PROT</name>
<dbReference type="SUPFAM" id="SSF88946">
    <property type="entry name" value="Sigma2 domain of RNA polymerase sigma factors"/>
    <property type="match status" value="1"/>
</dbReference>
<proteinExistence type="inferred from homology"/>
<evidence type="ECO:0000256" key="3">
    <source>
        <dbReference type="ARBA" id="ARBA00023082"/>
    </source>
</evidence>
<comment type="caution">
    <text evidence="7">The sequence shown here is derived from an EMBL/GenBank/DDBJ whole genome shotgun (WGS) entry which is preliminary data.</text>
</comment>
<feature type="domain" description="RNA polymerase sigma-70 region 2" evidence="5">
    <location>
        <begin position="15"/>
        <end position="79"/>
    </location>
</feature>
<comment type="similarity">
    <text evidence="1">Belongs to the sigma-70 factor family. ECF subfamily.</text>
</comment>
<dbReference type="InterPro" id="IPR036388">
    <property type="entry name" value="WH-like_DNA-bd_sf"/>
</dbReference>
<dbReference type="NCBIfam" id="TIGR02937">
    <property type="entry name" value="sigma70-ECF"/>
    <property type="match status" value="1"/>
</dbReference>
<dbReference type="InterPro" id="IPR013325">
    <property type="entry name" value="RNA_pol_sigma_r2"/>
</dbReference>
<organism evidence="7 8">
    <name type="scientific">Methylobacillus methanolivorans</name>
    <dbReference type="NCBI Taxonomy" id="1848927"/>
    <lineage>
        <taxon>Bacteria</taxon>
        <taxon>Pseudomonadati</taxon>
        <taxon>Pseudomonadota</taxon>
        <taxon>Betaproteobacteria</taxon>
        <taxon>Nitrosomonadales</taxon>
        <taxon>Methylophilaceae</taxon>
        <taxon>Methylobacillus</taxon>
    </lineage>
</organism>
<dbReference type="InterPro" id="IPR013249">
    <property type="entry name" value="RNA_pol_sigma70_r4_t2"/>
</dbReference>
<dbReference type="PANTHER" id="PTHR43133:SF63">
    <property type="entry name" value="RNA POLYMERASE SIGMA FACTOR FECI-RELATED"/>
    <property type="match status" value="1"/>
</dbReference>
<evidence type="ECO:0000256" key="4">
    <source>
        <dbReference type="ARBA" id="ARBA00023163"/>
    </source>
</evidence>
<keyword evidence="2" id="KW-0805">Transcription regulation</keyword>
<dbReference type="Gene3D" id="1.10.10.10">
    <property type="entry name" value="Winged helix-like DNA-binding domain superfamily/Winged helix DNA-binding domain"/>
    <property type="match status" value="1"/>
</dbReference>
<dbReference type="InterPro" id="IPR014284">
    <property type="entry name" value="RNA_pol_sigma-70_dom"/>
</dbReference>
<dbReference type="InterPro" id="IPR039425">
    <property type="entry name" value="RNA_pol_sigma-70-like"/>
</dbReference>